<evidence type="ECO:0000313" key="2">
    <source>
        <dbReference type="EMBL" id="MCR0981836.1"/>
    </source>
</evidence>
<dbReference type="Proteomes" id="UP001524642">
    <property type="component" value="Unassembled WGS sequence"/>
</dbReference>
<sequence>MSERGSSIPVWSAVPSGPKRPDEGVLSAISELADHARAYRLSQVDDVLTELLALLYTEQDRAPAFGASHLSWSAPFPDGT</sequence>
<dbReference type="RefSeq" id="WP_257715498.1">
    <property type="nucleotide sequence ID" value="NZ_JANJOU010000003.1"/>
</dbReference>
<name>A0ABT1X153_9PROT</name>
<organism evidence="2 3">
    <name type="scientific">Roseomonas populi</name>
    <dbReference type="NCBI Taxonomy" id="3121582"/>
    <lineage>
        <taxon>Bacteria</taxon>
        <taxon>Pseudomonadati</taxon>
        <taxon>Pseudomonadota</taxon>
        <taxon>Alphaproteobacteria</taxon>
        <taxon>Acetobacterales</taxon>
        <taxon>Roseomonadaceae</taxon>
        <taxon>Roseomonas</taxon>
    </lineage>
</organism>
<evidence type="ECO:0000313" key="3">
    <source>
        <dbReference type="Proteomes" id="UP001524642"/>
    </source>
</evidence>
<gene>
    <name evidence="2" type="ORF">NRP21_07215</name>
</gene>
<feature type="region of interest" description="Disordered" evidence="1">
    <location>
        <begin position="1"/>
        <end position="22"/>
    </location>
</feature>
<evidence type="ECO:0000256" key="1">
    <source>
        <dbReference type="SAM" id="MobiDB-lite"/>
    </source>
</evidence>
<protein>
    <submittedName>
        <fullName evidence="2">Uncharacterized protein</fullName>
    </submittedName>
</protein>
<dbReference type="EMBL" id="JANJOU010000003">
    <property type="protein sequence ID" value="MCR0981836.1"/>
    <property type="molecule type" value="Genomic_DNA"/>
</dbReference>
<accession>A0ABT1X153</accession>
<comment type="caution">
    <text evidence="2">The sequence shown here is derived from an EMBL/GenBank/DDBJ whole genome shotgun (WGS) entry which is preliminary data.</text>
</comment>
<keyword evidence="3" id="KW-1185">Reference proteome</keyword>
<proteinExistence type="predicted"/>
<reference evidence="2 3" key="1">
    <citation type="submission" date="2022-06" db="EMBL/GenBank/DDBJ databases">
        <title>Roseomonas CN29.</title>
        <authorList>
            <person name="Cheng Y."/>
            <person name="He X."/>
        </authorList>
    </citation>
    <scope>NUCLEOTIDE SEQUENCE [LARGE SCALE GENOMIC DNA]</scope>
    <source>
        <strain evidence="2 3">CN29</strain>
    </source>
</reference>